<evidence type="ECO:0000313" key="1">
    <source>
        <dbReference type="EMBL" id="KAJ9107085.1"/>
    </source>
</evidence>
<gene>
    <name evidence="1" type="ORF">QFC20_003810</name>
</gene>
<accession>A0ACC2W7L0</accession>
<reference evidence="1" key="1">
    <citation type="submission" date="2023-04" db="EMBL/GenBank/DDBJ databases">
        <title>Draft Genome sequencing of Naganishia species isolated from polar environments using Oxford Nanopore Technology.</title>
        <authorList>
            <person name="Leo P."/>
            <person name="Venkateswaran K."/>
        </authorList>
    </citation>
    <scope>NUCLEOTIDE SEQUENCE</scope>
    <source>
        <strain evidence="1">MNA-CCFEE 5262</strain>
    </source>
</reference>
<organism evidence="1 2">
    <name type="scientific">Naganishia adeliensis</name>
    <dbReference type="NCBI Taxonomy" id="92952"/>
    <lineage>
        <taxon>Eukaryota</taxon>
        <taxon>Fungi</taxon>
        <taxon>Dikarya</taxon>
        <taxon>Basidiomycota</taxon>
        <taxon>Agaricomycotina</taxon>
        <taxon>Tremellomycetes</taxon>
        <taxon>Filobasidiales</taxon>
        <taxon>Filobasidiaceae</taxon>
        <taxon>Naganishia</taxon>
    </lineage>
</organism>
<protein>
    <submittedName>
        <fullName evidence="1">Uncharacterized protein</fullName>
    </submittedName>
</protein>
<sequence length="118" mass="12562">MSSQNAGTNSPKNEQADPMGSSTTEGQQGKTSQGLSGEEQRSHGMSIPPTSSIWERSLMVFRSIVSWSLANARLVLVCRAFVRRVEGSGEKKQTGPSDAAIADSASKIADPTSARHQQ</sequence>
<dbReference type="EMBL" id="JASBWS010000038">
    <property type="protein sequence ID" value="KAJ9107085.1"/>
    <property type="molecule type" value="Genomic_DNA"/>
</dbReference>
<name>A0ACC2W7L0_9TREE</name>
<comment type="caution">
    <text evidence="1">The sequence shown here is derived from an EMBL/GenBank/DDBJ whole genome shotgun (WGS) entry which is preliminary data.</text>
</comment>
<evidence type="ECO:0000313" key="2">
    <source>
        <dbReference type="Proteomes" id="UP001230649"/>
    </source>
</evidence>
<proteinExistence type="predicted"/>
<keyword evidence="2" id="KW-1185">Reference proteome</keyword>
<dbReference type="Proteomes" id="UP001230649">
    <property type="component" value="Unassembled WGS sequence"/>
</dbReference>